<reference evidence="6" key="2">
    <citation type="submission" date="2025-08" db="UniProtKB">
        <authorList>
            <consortium name="Ensembl"/>
        </authorList>
    </citation>
    <scope>IDENTIFICATION</scope>
</reference>
<accession>H3C7U7</accession>
<evidence type="ECO:0000256" key="4">
    <source>
        <dbReference type="ARBA" id="ARBA00024124"/>
    </source>
</evidence>
<dbReference type="OMA" id="RTELLWW"/>
<reference evidence="7" key="1">
    <citation type="journal article" date="2004" name="Nature">
        <title>Genome duplication in the teleost fish Tetraodon nigroviridis reveals the early vertebrate proto-karyotype.</title>
        <authorList>
            <person name="Jaillon O."/>
            <person name="Aury J.-M."/>
            <person name="Brunet F."/>
            <person name="Petit J.-L."/>
            <person name="Stange-Thomann N."/>
            <person name="Mauceli E."/>
            <person name="Bouneau L."/>
            <person name="Fischer C."/>
            <person name="Ozouf-Costaz C."/>
            <person name="Bernot A."/>
            <person name="Nicaud S."/>
            <person name="Jaffe D."/>
            <person name="Fisher S."/>
            <person name="Lutfalla G."/>
            <person name="Dossat C."/>
            <person name="Segurens B."/>
            <person name="Dasilva C."/>
            <person name="Salanoubat M."/>
            <person name="Levy M."/>
            <person name="Boudet N."/>
            <person name="Castellano S."/>
            <person name="Anthouard V."/>
            <person name="Jubin C."/>
            <person name="Castelli V."/>
            <person name="Katinka M."/>
            <person name="Vacherie B."/>
            <person name="Biemont C."/>
            <person name="Skalli Z."/>
            <person name="Cattolico L."/>
            <person name="Poulain J."/>
            <person name="De Berardinis V."/>
            <person name="Cruaud C."/>
            <person name="Duprat S."/>
            <person name="Brottier P."/>
            <person name="Coutanceau J.-P."/>
            <person name="Gouzy J."/>
            <person name="Parra G."/>
            <person name="Lardier G."/>
            <person name="Chapple C."/>
            <person name="McKernan K.J."/>
            <person name="McEwan P."/>
            <person name="Bosak S."/>
            <person name="Kellis M."/>
            <person name="Volff J.-N."/>
            <person name="Guigo R."/>
            <person name="Zody M.C."/>
            <person name="Mesirov J."/>
            <person name="Lindblad-Toh K."/>
            <person name="Birren B."/>
            <person name="Nusbaum C."/>
            <person name="Kahn D."/>
            <person name="Robinson-Rechavi M."/>
            <person name="Laudet V."/>
            <person name="Schachter V."/>
            <person name="Quetier F."/>
            <person name="Saurin W."/>
            <person name="Scarpelli C."/>
            <person name="Wincker P."/>
            <person name="Lander E.S."/>
            <person name="Weissenbach J."/>
            <person name="Roest Crollius H."/>
        </authorList>
    </citation>
    <scope>NUCLEOTIDE SEQUENCE [LARGE SCALE GENOMIC DNA]</scope>
</reference>
<keyword evidence="7" id="KW-1185">Reference proteome</keyword>
<keyword evidence="1" id="KW-0677">Repeat</keyword>
<sequence length="284" mass="31590">ALQVSALCLRSRLEKESSRRVERGMMQLQEIVSCCEEQTCPVSERLKLFYCSHVPPRWLVQKQLAALLSDLGCVSSALLAYEKLELWEDAPLALAPPNSEEAAEQLVRRELERKETPGLYCLLGDVLKEHQYYERAWQLSGRRSARAMRSRALLYCGTRTSRGAPTVSRSRSGSTPSRWELLASGSDQRGGQGRPTAPVRRVCVCVCVCACVCAQLGVWFSLGCAYFALENYEGAAGAFHRCIGLEPDVSIHLTPCVCVRVCVCVCVPLVVYRLLLRSLCPSER</sequence>
<protein>
    <recommendedName>
        <fullName evidence="4">Tetratricopeptide repeat protein 27</fullName>
    </recommendedName>
</protein>
<comment type="similarity">
    <text evidence="3">Belongs to the TTC27 family.</text>
</comment>
<dbReference type="PROSITE" id="PS50005">
    <property type="entry name" value="TPR"/>
    <property type="match status" value="1"/>
</dbReference>
<dbReference type="STRING" id="99883.ENSTNIP00000004319"/>
<dbReference type="Proteomes" id="UP000007303">
    <property type="component" value="Unassembled WGS sequence"/>
</dbReference>
<evidence type="ECO:0000256" key="3">
    <source>
        <dbReference type="ARBA" id="ARBA00024020"/>
    </source>
</evidence>
<dbReference type="Ensembl" id="ENSTNIT00000004457.1">
    <property type="protein sequence ID" value="ENSTNIP00000004319.1"/>
    <property type="gene ID" value="ENSTNIG00000001932.1"/>
</dbReference>
<dbReference type="AlphaFoldDB" id="H3C7U7"/>
<dbReference type="SUPFAM" id="SSF48452">
    <property type="entry name" value="TPR-like"/>
    <property type="match status" value="1"/>
</dbReference>
<name>H3C7U7_TETNG</name>
<dbReference type="InParanoid" id="H3C7U7"/>
<dbReference type="InterPro" id="IPR019734">
    <property type="entry name" value="TPR_rpt"/>
</dbReference>
<dbReference type="InterPro" id="IPR011990">
    <property type="entry name" value="TPR-like_helical_dom_sf"/>
</dbReference>
<proteinExistence type="inferred from homology"/>
<dbReference type="GeneTree" id="ENSGT00500000044929"/>
<dbReference type="PANTHER" id="PTHR16193:SF0">
    <property type="entry name" value="TETRATRICOPEPTIDE REPEAT PROTEIN 27"/>
    <property type="match status" value="1"/>
</dbReference>
<feature type="repeat" description="TPR" evidence="5">
    <location>
        <begin position="216"/>
        <end position="249"/>
    </location>
</feature>
<dbReference type="InterPro" id="IPR044244">
    <property type="entry name" value="TTC27/Emw1"/>
</dbReference>
<keyword evidence="2 5" id="KW-0802">TPR repeat</keyword>
<dbReference type="HOGENOM" id="CLU_981935_0_0_1"/>
<evidence type="ECO:0000313" key="6">
    <source>
        <dbReference type="Ensembl" id="ENSTNIP00000004319.1"/>
    </source>
</evidence>
<reference evidence="6" key="3">
    <citation type="submission" date="2025-09" db="UniProtKB">
        <authorList>
            <consortium name="Ensembl"/>
        </authorList>
    </citation>
    <scope>IDENTIFICATION</scope>
</reference>
<evidence type="ECO:0000256" key="1">
    <source>
        <dbReference type="ARBA" id="ARBA00022737"/>
    </source>
</evidence>
<organism evidence="6 7">
    <name type="scientific">Tetraodon nigroviridis</name>
    <name type="common">Spotted green pufferfish</name>
    <name type="synonym">Chelonodon nigroviridis</name>
    <dbReference type="NCBI Taxonomy" id="99883"/>
    <lineage>
        <taxon>Eukaryota</taxon>
        <taxon>Metazoa</taxon>
        <taxon>Chordata</taxon>
        <taxon>Craniata</taxon>
        <taxon>Vertebrata</taxon>
        <taxon>Euteleostomi</taxon>
        <taxon>Actinopterygii</taxon>
        <taxon>Neopterygii</taxon>
        <taxon>Teleostei</taxon>
        <taxon>Neoteleostei</taxon>
        <taxon>Acanthomorphata</taxon>
        <taxon>Eupercaria</taxon>
        <taxon>Tetraodontiformes</taxon>
        <taxon>Tetradontoidea</taxon>
        <taxon>Tetraodontidae</taxon>
        <taxon>Tetraodon</taxon>
    </lineage>
</organism>
<evidence type="ECO:0000256" key="5">
    <source>
        <dbReference type="PROSITE-ProRule" id="PRU00339"/>
    </source>
</evidence>
<evidence type="ECO:0000313" key="7">
    <source>
        <dbReference type="Proteomes" id="UP000007303"/>
    </source>
</evidence>
<evidence type="ECO:0000256" key="2">
    <source>
        <dbReference type="ARBA" id="ARBA00022803"/>
    </source>
</evidence>
<dbReference type="PANTHER" id="PTHR16193">
    <property type="entry name" value="TETRATRICOPEPTIDE REPEAT PROTEIN 27"/>
    <property type="match status" value="1"/>
</dbReference>